<comment type="caution">
    <text evidence="5">The sequence shown here is derived from an EMBL/GenBank/DDBJ whole genome shotgun (WGS) entry which is preliminary data.</text>
</comment>
<dbReference type="Pfam" id="PF00005">
    <property type="entry name" value="ABC_tran"/>
    <property type="match status" value="1"/>
</dbReference>
<dbReference type="Gene3D" id="3.40.50.300">
    <property type="entry name" value="P-loop containing nucleotide triphosphate hydrolases"/>
    <property type="match status" value="1"/>
</dbReference>
<dbReference type="SUPFAM" id="SSF52540">
    <property type="entry name" value="P-loop containing nucleoside triphosphate hydrolases"/>
    <property type="match status" value="1"/>
</dbReference>
<dbReference type="CDD" id="cd03230">
    <property type="entry name" value="ABC_DR_subfamily_A"/>
    <property type="match status" value="1"/>
</dbReference>
<dbReference type="PANTHER" id="PTHR42939">
    <property type="entry name" value="ABC TRANSPORTER ATP-BINDING PROTEIN ALBC-RELATED"/>
    <property type="match status" value="1"/>
</dbReference>
<evidence type="ECO:0000256" key="2">
    <source>
        <dbReference type="ARBA" id="ARBA00022741"/>
    </source>
</evidence>
<proteinExistence type="predicted"/>
<evidence type="ECO:0000313" key="6">
    <source>
        <dbReference type="Proteomes" id="UP000031339"/>
    </source>
</evidence>
<keyword evidence="2" id="KW-0547">Nucleotide-binding</keyword>
<evidence type="ECO:0000256" key="3">
    <source>
        <dbReference type="ARBA" id="ARBA00022840"/>
    </source>
</evidence>
<dbReference type="AlphaFoldDB" id="A0A0C1KGC7"/>
<evidence type="ECO:0000256" key="1">
    <source>
        <dbReference type="ARBA" id="ARBA00022448"/>
    </source>
</evidence>
<dbReference type="InterPro" id="IPR003439">
    <property type="entry name" value="ABC_transporter-like_ATP-bd"/>
</dbReference>
<dbReference type="InterPro" id="IPR003593">
    <property type="entry name" value="AAA+_ATPase"/>
</dbReference>
<evidence type="ECO:0000313" key="5">
    <source>
        <dbReference type="EMBL" id="KIC77947.1"/>
    </source>
</evidence>
<sequence length="247" mass="28179">MNNMGYVLEINNLTKKYPAFELKPVNFHIEAGEVMGFIGRNGAGKTTTLKSILNLVHPDAGSVRILGMDYLDNEDKIKQQIGYAVGGINYYKRKKLKDIVAITRTFYENWDNEAYRHYLTGFKLDENKKIMELSEGMKVKFYLTLALSHHAKLLILDEPTSGLDPISRDEMNEIFRKLAEKGVAILFSTHITSDLEKCADTITYIKNGELLLSAKKEDFIRHYTEEIGGAPTLEDIMVHIEREEVNL</sequence>
<protein>
    <submittedName>
        <fullName evidence="5">ABC transporter ATP-binding protein</fullName>
    </submittedName>
</protein>
<keyword evidence="1" id="KW-0813">Transport</keyword>
<gene>
    <name evidence="5" type="ORF">RN79_07080</name>
</gene>
<accession>A0A0C1KGC7</accession>
<dbReference type="OrthoDB" id="9804819at2"/>
<dbReference type="PANTHER" id="PTHR42939:SF3">
    <property type="entry name" value="ABC TRANSPORTER ATP-BINDING COMPONENT"/>
    <property type="match status" value="1"/>
</dbReference>
<keyword evidence="3 5" id="KW-0067">ATP-binding</keyword>
<organism evidence="5 6">
    <name type="scientific">Streptococcus constellatus</name>
    <dbReference type="NCBI Taxonomy" id="76860"/>
    <lineage>
        <taxon>Bacteria</taxon>
        <taxon>Bacillati</taxon>
        <taxon>Bacillota</taxon>
        <taxon>Bacilli</taxon>
        <taxon>Lactobacillales</taxon>
        <taxon>Streptococcaceae</taxon>
        <taxon>Streptococcus</taxon>
        <taxon>Streptococcus anginosus group</taxon>
    </lineage>
</organism>
<name>A0A0C1KGC7_STRCV</name>
<dbReference type="STRING" id="862969.SCI_0102"/>
<feature type="domain" description="ABC transporter" evidence="4">
    <location>
        <begin position="8"/>
        <end position="232"/>
    </location>
</feature>
<dbReference type="eggNOG" id="COG1131">
    <property type="taxonomic scope" value="Bacteria"/>
</dbReference>
<dbReference type="InterPro" id="IPR051782">
    <property type="entry name" value="ABC_Transporter_VariousFunc"/>
</dbReference>
<dbReference type="Proteomes" id="UP000031339">
    <property type="component" value="Unassembled WGS sequence"/>
</dbReference>
<dbReference type="EMBL" id="JWIY01000002">
    <property type="protein sequence ID" value="KIC77947.1"/>
    <property type="molecule type" value="Genomic_DNA"/>
</dbReference>
<reference evidence="5 6" key="1">
    <citation type="submission" date="2014-12" db="EMBL/GenBank/DDBJ databases">
        <title>Partial genome sequence of Streptococcus constellatus KCOM 1650 (= ChDC B144).</title>
        <authorList>
            <person name="Kook J.-K."/>
            <person name="Park S.-N."/>
            <person name="Lim Y.K."/>
            <person name="Jo E."/>
        </authorList>
    </citation>
    <scope>NUCLEOTIDE SEQUENCE [LARGE SCALE GENOMIC DNA]</scope>
    <source>
        <strain evidence="5 6">KCOM 1650</strain>
    </source>
</reference>
<dbReference type="SMART" id="SM00382">
    <property type="entry name" value="AAA"/>
    <property type="match status" value="1"/>
</dbReference>
<evidence type="ECO:0000259" key="4">
    <source>
        <dbReference type="PROSITE" id="PS50893"/>
    </source>
</evidence>
<dbReference type="InterPro" id="IPR027417">
    <property type="entry name" value="P-loop_NTPase"/>
</dbReference>
<dbReference type="GO" id="GO:0005524">
    <property type="term" value="F:ATP binding"/>
    <property type="evidence" value="ECO:0007669"/>
    <property type="project" value="UniProtKB-KW"/>
</dbReference>
<dbReference type="PROSITE" id="PS50893">
    <property type="entry name" value="ABC_TRANSPORTER_2"/>
    <property type="match status" value="1"/>
</dbReference>
<dbReference type="GO" id="GO:0016887">
    <property type="term" value="F:ATP hydrolysis activity"/>
    <property type="evidence" value="ECO:0007669"/>
    <property type="project" value="InterPro"/>
</dbReference>